<keyword evidence="1" id="KW-0812">Transmembrane</keyword>
<dbReference type="InParanoid" id="K9TG58"/>
<organism evidence="2 3">
    <name type="scientific">Oscillatoria acuminata PCC 6304</name>
    <dbReference type="NCBI Taxonomy" id="56110"/>
    <lineage>
        <taxon>Bacteria</taxon>
        <taxon>Bacillati</taxon>
        <taxon>Cyanobacteriota</taxon>
        <taxon>Cyanophyceae</taxon>
        <taxon>Oscillatoriophycideae</taxon>
        <taxon>Oscillatoriales</taxon>
        <taxon>Oscillatoriaceae</taxon>
        <taxon>Oscillatoria</taxon>
    </lineage>
</organism>
<proteinExistence type="predicted"/>
<dbReference type="STRING" id="56110.Oscil6304_1301"/>
<dbReference type="Proteomes" id="UP000010367">
    <property type="component" value="Chromosome"/>
</dbReference>
<dbReference type="KEGG" id="oac:Oscil6304_1301"/>
<accession>K9TG58</accession>
<keyword evidence="1" id="KW-0472">Membrane</keyword>
<name>K9TG58_9CYAN</name>
<keyword evidence="3" id="KW-1185">Reference proteome</keyword>
<evidence type="ECO:0000313" key="3">
    <source>
        <dbReference type="Proteomes" id="UP000010367"/>
    </source>
</evidence>
<gene>
    <name evidence="2" type="ORF">Oscil6304_1301</name>
</gene>
<feature type="transmembrane region" description="Helical" evidence="1">
    <location>
        <begin position="403"/>
        <end position="424"/>
    </location>
</feature>
<dbReference type="OrthoDB" id="448901at2"/>
<sequence length="485" mass="54983">MDPKPTEAGDRLFAPNLYVFAYSLREDAEGKINPLWQHGDKILHHFTDKNLTSNLVFSENLTSNRADLLTDSYLRFVPEKCPRIEGFAQPQQLQDSYVLWLNVGYSDEDDTAETVPVQMLSQFNPDDVLTLPNSDQLLGQTLLITAWLTTKTKPGDAKFLRNIADQCCQSLLGKAAPPFSRAGQLFDSPIFEYGNPSLSLHPPLLVWLFWNKTADNQYDNCQQELIALLLYRTKIVKAFHDSRVVYAKLDTDCKIEQKLDDLQQQLDSTDALTSDQDLDSFKSQLKGFARDSLQYTRLLRKMEDFANTIEINLYNYLETIDKICAKLETDKEELSFLKHFGENTAPHFRRQIKADLGYFEHGTELMDQAIASIRGIVEIDQAKSDRLRLGQEKQRDRNLETQLYVISAGLAGAGIAASSSSYLTAGSEAEEMTIQWMPDFNQSLHPFMQVLLISLVIGCILAVGMYGIRKLIQCWGFRQDKGSSS</sequence>
<evidence type="ECO:0000313" key="2">
    <source>
        <dbReference type="EMBL" id="AFY81014.1"/>
    </source>
</evidence>
<keyword evidence="1" id="KW-1133">Transmembrane helix</keyword>
<evidence type="ECO:0000256" key="1">
    <source>
        <dbReference type="SAM" id="Phobius"/>
    </source>
</evidence>
<feature type="transmembrane region" description="Helical" evidence="1">
    <location>
        <begin position="444"/>
        <end position="468"/>
    </location>
</feature>
<dbReference type="HOGENOM" id="CLU_036803_0_0_3"/>
<protein>
    <submittedName>
        <fullName evidence="2">Uncharacterized protein</fullName>
    </submittedName>
</protein>
<dbReference type="EMBL" id="CP003607">
    <property type="protein sequence ID" value="AFY81014.1"/>
    <property type="molecule type" value="Genomic_DNA"/>
</dbReference>
<dbReference type="AlphaFoldDB" id="K9TG58"/>
<dbReference type="RefSeq" id="WP_015147662.1">
    <property type="nucleotide sequence ID" value="NC_019693.1"/>
</dbReference>
<dbReference type="eggNOG" id="ENOG502Z9VG">
    <property type="taxonomic scope" value="Bacteria"/>
</dbReference>
<dbReference type="PATRIC" id="fig|56110.3.peg.1573"/>
<reference evidence="2 3" key="1">
    <citation type="submission" date="2012-06" db="EMBL/GenBank/DDBJ databases">
        <title>Finished chromosome of genome of Oscillatoria acuminata PCC 6304.</title>
        <authorList>
            <consortium name="US DOE Joint Genome Institute"/>
            <person name="Gugger M."/>
            <person name="Coursin T."/>
            <person name="Rippka R."/>
            <person name="Tandeau De Marsac N."/>
            <person name="Huntemann M."/>
            <person name="Wei C.-L."/>
            <person name="Han J."/>
            <person name="Detter J.C."/>
            <person name="Han C."/>
            <person name="Tapia R."/>
            <person name="Davenport K."/>
            <person name="Daligault H."/>
            <person name="Erkkila T."/>
            <person name="Gu W."/>
            <person name="Munk A.C.C."/>
            <person name="Teshima H."/>
            <person name="Xu Y."/>
            <person name="Chain P."/>
            <person name="Chen A."/>
            <person name="Krypides N."/>
            <person name="Mavromatis K."/>
            <person name="Markowitz V."/>
            <person name="Szeto E."/>
            <person name="Ivanova N."/>
            <person name="Mikhailova N."/>
            <person name="Ovchinnikova G."/>
            <person name="Pagani I."/>
            <person name="Pati A."/>
            <person name="Goodwin L."/>
            <person name="Peters L."/>
            <person name="Pitluck S."/>
            <person name="Woyke T."/>
            <person name="Kerfeld C."/>
        </authorList>
    </citation>
    <scope>NUCLEOTIDE SEQUENCE [LARGE SCALE GENOMIC DNA]</scope>
    <source>
        <strain evidence="2 3">PCC 6304</strain>
    </source>
</reference>